<dbReference type="GO" id="GO:0016787">
    <property type="term" value="F:hydrolase activity"/>
    <property type="evidence" value="ECO:0007669"/>
    <property type="project" value="UniProtKB-KW"/>
</dbReference>
<dbReference type="AlphaFoldDB" id="A0A7U3NMA6"/>
<dbReference type="InterPro" id="IPR029058">
    <property type="entry name" value="AB_hydrolase_fold"/>
</dbReference>
<reference evidence="3" key="1">
    <citation type="submission" date="2020-10" db="EMBL/GenBank/DDBJ databases">
        <title>Genome-based taxonomic classification of the species Anabaenopsis elenkinii.</title>
        <authorList>
            <person name="Delbaje E."/>
            <person name="Andreote A.P.D."/>
            <person name="Pellegrinetti T.A."/>
            <person name="Cruz R.B."/>
            <person name="Branco L.H.Z."/>
            <person name="Fiore M.F."/>
        </authorList>
    </citation>
    <scope>NUCLEOTIDE SEQUENCE [LARGE SCALE GENOMIC DNA]</scope>
    <source>
        <strain evidence="3">CCIBt3563</strain>
    </source>
</reference>
<dbReference type="Gene3D" id="3.40.50.1820">
    <property type="entry name" value="alpha/beta hydrolase"/>
    <property type="match status" value="1"/>
</dbReference>
<proteinExistence type="predicted"/>
<dbReference type="EMBL" id="CP063311">
    <property type="protein sequence ID" value="QOV21538.1"/>
    <property type="molecule type" value="Genomic_DNA"/>
</dbReference>
<dbReference type="InterPro" id="IPR000073">
    <property type="entry name" value="AB_hydrolase_1"/>
</dbReference>
<dbReference type="Pfam" id="PF12697">
    <property type="entry name" value="Abhydrolase_6"/>
    <property type="match status" value="1"/>
</dbReference>
<keyword evidence="3" id="KW-1185">Reference proteome</keyword>
<gene>
    <name evidence="2" type="ORF">IM676_12350</name>
</gene>
<dbReference type="Proteomes" id="UP000593846">
    <property type="component" value="Chromosome"/>
</dbReference>
<evidence type="ECO:0000313" key="2">
    <source>
        <dbReference type="EMBL" id="QOV21538.1"/>
    </source>
</evidence>
<evidence type="ECO:0000259" key="1">
    <source>
        <dbReference type="Pfam" id="PF12697"/>
    </source>
</evidence>
<accession>A0A7U3NMA6</accession>
<evidence type="ECO:0000313" key="3">
    <source>
        <dbReference type="Proteomes" id="UP000593846"/>
    </source>
</evidence>
<sequence length="308" mass="34839">MVNSLNIRISPTQFYTWNNYSCAYEIHEPANSINDGIPLLLIHPIGVGLSRQFWQRFRRQWYQTGHKNPIYNPDLLGCGESDMPHVAYTPKDWAQQLHKFLVTVVKKPVVIVVQGALLPVAIELVQQQSNLILGMILAGPPSWPVITKNSSILQQKIAWNIFDSPLGKTFYRYARTEKFLRSFSIRQLFGSEHAVDQEWLNMLLVGAENIESRHAVFSFLAGFWRQNYSSYLACINQPTLVVLGETASSISKEGKQETPDERLADYLGCLPQARGMKIPGRNVLPYESTGEFVEAIAPFIAQLEAVQS</sequence>
<keyword evidence="2" id="KW-0378">Hydrolase</keyword>
<protein>
    <submittedName>
        <fullName evidence="2">Alpha/beta hydrolase</fullName>
    </submittedName>
</protein>
<name>A0A7U3NMA6_9CYAN</name>
<dbReference type="PANTHER" id="PTHR46438:SF2">
    <property type="entry name" value="ALPHA_BETA-HYDROLASES SUPERFAMILY PROTEIN"/>
    <property type="match status" value="1"/>
</dbReference>
<dbReference type="RefSeq" id="WP_200987191.1">
    <property type="nucleotide sequence ID" value="NZ_CP063311.1"/>
</dbReference>
<dbReference type="KEGG" id="aee:IM676_12350"/>
<dbReference type="SUPFAM" id="SSF53474">
    <property type="entry name" value="alpha/beta-Hydrolases"/>
    <property type="match status" value="1"/>
</dbReference>
<feature type="domain" description="AB hydrolase-1" evidence="1">
    <location>
        <begin position="39"/>
        <end position="244"/>
    </location>
</feature>
<organism evidence="2 3">
    <name type="scientific">Anabaenopsis elenkinii CCIBt3563</name>
    <dbReference type="NCBI Taxonomy" id="2779889"/>
    <lineage>
        <taxon>Bacteria</taxon>
        <taxon>Bacillati</taxon>
        <taxon>Cyanobacteriota</taxon>
        <taxon>Cyanophyceae</taxon>
        <taxon>Nostocales</taxon>
        <taxon>Nodulariaceae</taxon>
        <taxon>Anabaenopsis</taxon>
    </lineage>
</organism>
<dbReference type="PANTHER" id="PTHR46438">
    <property type="entry name" value="ALPHA/BETA-HYDROLASES SUPERFAMILY PROTEIN"/>
    <property type="match status" value="1"/>
</dbReference>